<evidence type="ECO:0000313" key="4">
    <source>
        <dbReference type="EMBL" id="QKF93498.1"/>
    </source>
</evidence>
<name>A0A7D3R122_9VIRU</name>
<evidence type="ECO:0000256" key="2">
    <source>
        <dbReference type="ARBA" id="ARBA00022679"/>
    </source>
</evidence>
<dbReference type="SUPFAM" id="SSF53335">
    <property type="entry name" value="S-adenosyl-L-methionine-dependent methyltransferases"/>
    <property type="match status" value="1"/>
</dbReference>
<dbReference type="PANTHER" id="PTHR43836:SF2">
    <property type="entry name" value="CATECHOL O-METHYLTRANSFERASE 1-RELATED"/>
    <property type="match status" value="1"/>
</dbReference>
<keyword evidence="1" id="KW-0489">Methyltransferase</keyword>
<sequence>MSQIRSTENGALQFHKGTEDKLADYVIENAKLHDPDSVISVVDQFCWNNHWMMHVGDKKGEIIDLILKEYKPKIILELGTYCGYSAVRMARFLPDYGQLFTIDPYATECSKRLINHSGLEDKITCMTGFAKDMIPNLVLLKGKVDMVFIDHDKQSYLSDLLLIEQNELLHSGSIVVADNVIVFKINKYLDHVRNSGLYSSSINHLSTLEYDDSGLKERVDGIEVSVWKGN</sequence>
<dbReference type="Gene3D" id="3.40.50.150">
    <property type="entry name" value="Vaccinia Virus protein VP39"/>
    <property type="match status" value="1"/>
</dbReference>
<organism evidence="4 5">
    <name type="scientific">Fadolivirus FV1/VV64</name>
    <dbReference type="NCBI Taxonomy" id="3070911"/>
    <lineage>
        <taxon>Viruses</taxon>
        <taxon>Varidnaviria</taxon>
        <taxon>Bamfordvirae</taxon>
        <taxon>Nucleocytoviricota</taxon>
        <taxon>Megaviricetes</taxon>
        <taxon>Imitervirales</taxon>
        <taxon>Mimiviridae</taxon>
        <taxon>Klosneuvirinae</taxon>
        <taxon>Fadolivirus</taxon>
        <taxon>Fadolivirus algeromassiliense</taxon>
    </lineage>
</organism>
<keyword evidence="5" id="KW-1185">Reference proteome</keyword>
<dbReference type="GO" id="GO:0008171">
    <property type="term" value="F:O-methyltransferase activity"/>
    <property type="evidence" value="ECO:0007669"/>
    <property type="project" value="InterPro"/>
</dbReference>
<evidence type="ECO:0000256" key="1">
    <source>
        <dbReference type="ARBA" id="ARBA00022603"/>
    </source>
</evidence>
<keyword evidence="2" id="KW-0808">Transferase</keyword>
<dbReference type="PROSITE" id="PS51682">
    <property type="entry name" value="SAM_OMT_I"/>
    <property type="match status" value="1"/>
</dbReference>
<dbReference type="InterPro" id="IPR029063">
    <property type="entry name" value="SAM-dependent_MTases_sf"/>
</dbReference>
<protein>
    <submittedName>
        <fullName evidence="4">O-methyltransferase</fullName>
    </submittedName>
</protein>
<dbReference type="Proteomes" id="UP001162001">
    <property type="component" value="Segment"/>
</dbReference>
<reference evidence="4 5" key="1">
    <citation type="submission" date="2020-04" db="EMBL/GenBank/DDBJ databases">
        <title>Advantages and limits of metagenomic assembly and binning of a giant virus.</title>
        <authorList>
            <person name="Schulz F."/>
            <person name="Andreani J."/>
            <person name="Francis R."/>
            <person name="Boudjemaa H."/>
            <person name="Bou Khalil J.Y."/>
            <person name="Lee J."/>
            <person name="La Scola B."/>
            <person name="Woyke T."/>
        </authorList>
    </citation>
    <scope>NUCLEOTIDE SEQUENCE [LARGE SCALE GENOMIC DNA]</scope>
    <source>
        <strain evidence="4 5">FV1/VV64</strain>
    </source>
</reference>
<accession>A0A7D3R122</accession>
<keyword evidence="3" id="KW-0949">S-adenosyl-L-methionine</keyword>
<evidence type="ECO:0000313" key="5">
    <source>
        <dbReference type="Proteomes" id="UP001162001"/>
    </source>
</evidence>
<evidence type="ECO:0000256" key="3">
    <source>
        <dbReference type="ARBA" id="ARBA00022691"/>
    </source>
</evidence>
<dbReference type="Pfam" id="PF01596">
    <property type="entry name" value="Methyltransf_3"/>
    <property type="match status" value="1"/>
</dbReference>
<dbReference type="InterPro" id="IPR002935">
    <property type="entry name" value="SAM_O-MeTrfase"/>
</dbReference>
<dbReference type="FunFam" id="3.40.50.150:FF:000054">
    <property type="entry name" value="Catechol O-methyltransferase"/>
    <property type="match status" value="1"/>
</dbReference>
<dbReference type="EMBL" id="MT418680">
    <property type="protein sequence ID" value="QKF93498.1"/>
    <property type="molecule type" value="Genomic_DNA"/>
</dbReference>
<dbReference type="GO" id="GO:0032259">
    <property type="term" value="P:methylation"/>
    <property type="evidence" value="ECO:0007669"/>
    <property type="project" value="UniProtKB-KW"/>
</dbReference>
<gene>
    <name evidence="4" type="ORF">Fadolivirus_1_40</name>
</gene>
<dbReference type="PANTHER" id="PTHR43836">
    <property type="entry name" value="CATECHOL O-METHYLTRANSFERASE 1-RELATED"/>
    <property type="match status" value="1"/>
</dbReference>
<proteinExistence type="predicted"/>